<dbReference type="PANTHER" id="PTHR37534:SF4">
    <property type="entry name" value="ZN(II)2CYS6 TRANSCRIPTION FACTOR (EUROFUNG)"/>
    <property type="match status" value="1"/>
</dbReference>
<dbReference type="CDD" id="cd00067">
    <property type="entry name" value="GAL4"/>
    <property type="match status" value="1"/>
</dbReference>
<evidence type="ECO:0000313" key="5">
    <source>
        <dbReference type="Proteomes" id="UP001465668"/>
    </source>
</evidence>
<dbReference type="InterPro" id="IPR001138">
    <property type="entry name" value="Zn2Cys6_DnaBD"/>
</dbReference>
<evidence type="ECO:0000256" key="1">
    <source>
        <dbReference type="ARBA" id="ARBA00023242"/>
    </source>
</evidence>
<protein>
    <submittedName>
        <fullName evidence="4">Uncharacterized protein</fullName>
    </submittedName>
</protein>
<feature type="compositionally biased region" description="Basic and acidic residues" evidence="2">
    <location>
        <begin position="397"/>
        <end position="411"/>
    </location>
</feature>
<accession>A0ABR2Y8W0</accession>
<evidence type="ECO:0000313" key="4">
    <source>
        <dbReference type="EMBL" id="KAK9783557.1"/>
    </source>
</evidence>
<keyword evidence="1" id="KW-0539">Nucleus</keyword>
<evidence type="ECO:0000256" key="3">
    <source>
        <dbReference type="SAM" id="SignalP"/>
    </source>
</evidence>
<reference evidence="4 5" key="1">
    <citation type="submission" date="2024-02" db="EMBL/GenBank/DDBJ databases">
        <title>First draft genome assembly of two strains of Seiridium cardinale.</title>
        <authorList>
            <person name="Emiliani G."/>
            <person name="Scali E."/>
        </authorList>
    </citation>
    <scope>NUCLEOTIDE SEQUENCE [LARGE SCALE GENOMIC DNA]</scope>
    <source>
        <strain evidence="4 5">BM-138-000479</strain>
    </source>
</reference>
<feature type="compositionally biased region" description="Polar residues" evidence="2">
    <location>
        <begin position="304"/>
        <end position="315"/>
    </location>
</feature>
<sequence>MASGSLSQSTMSTILRCSAVAVVLLASMLFTTLSAQDVCASLDQPNPIAAQYPDVVSGNLNGTTMIVPIALALAQGLLPQYSILEASYRSLLPSFPEGAYPLMVSTKHDHDLQVPAYNLTSPDFSRAAFEFPFVDLSGDGVTPYRLQNNILLTASNKAAIQGARGYGINVHPADFDPPCDAYRSDGLGGTYFSATGVRNAGDTIDRFITVSTQPISSYQKANPYPFEFIQSITNQVTFGNSSLCDHYQQLYNTSLTAAPYEPVAVVGTVSALLEPFNTSQTWAEVYGWNYATAFLEPLVPAACPSSSRQSRNSNAELPEARSRYAKQSPIDGFAAAQEGDEGKPRCQRCVAGGFECQYGTRLSFLEKNAFTAEELSVQAKEAAPNHTYRKVQFVDETSRASTHDQQQEKHPQALQPRTRELSSPGQAKNNSADPTGEVSGSPARINTGQSDEIARASEIEQSSTPDTSWSPGILVSPGPSGGDQIALDALLSLGNEHATVFIDANLHRNSVSSPVFRRLHTPLVYHDALTSNEGSVVHDIPLVSSSSVGSGHKIPNELEFTLLKHYRYHVAPWLDLCDLGQTFGMATPCLAIESDIIFRNLLALAACSMRETSSGEVALAIDNATLLRGSESHSSGAKEKLVCISLSRVRKVFDPQDGFSQDGVLDATVGAAYDLLLESPEPVSLSAYHLIVRLEFGKALMQELPLSIPSDVPQMLHPQMLHSQWHQTEQAMHVFSCAHAPLFLCIRAINFCWGESADRMGQSGDMVSTWRALVEDLNSWFSQRPQEFLSMVEIEIADDGYPMILFTSGAAVFGNQLYHTAMFLLLRHKPRTVVLPSRHRSSTMSSLWHARRICGIALNNQRRECWDMSLVASLLVAARTMTHEAQHEALLAGINKVEQLTGWNLETSRDILRADWGM</sequence>
<organism evidence="4 5">
    <name type="scientific">Seiridium cardinale</name>
    <dbReference type="NCBI Taxonomy" id="138064"/>
    <lineage>
        <taxon>Eukaryota</taxon>
        <taxon>Fungi</taxon>
        <taxon>Dikarya</taxon>
        <taxon>Ascomycota</taxon>
        <taxon>Pezizomycotina</taxon>
        <taxon>Sordariomycetes</taxon>
        <taxon>Xylariomycetidae</taxon>
        <taxon>Amphisphaeriales</taxon>
        <taxon>Sporocadaceae</taxon>
        <taxon>Seiridium</taxon>
    </lineage>
</organism>
<dbReference type="Proteomes" id="UP001465668">
    <property type="component" value="Unassembled WGS sequence"/>
</dbReference>
<comment type="caution">
    <text evidence="4">The sequence shown here is derived from an EMBL/GenBank/DDBJ whole genome shotgun (WGS) entry which is preliminary data.</text>
</comment>
<feature type="signal peptide" evidence="3">
    <location>
        <begin position="1"/>
        <end position="35"/>
    </location>
</feature>
<proteinExistence type="predicted"/>
<feature type="compositionally biased region" description="Polar residues" evidence="2">
    <location>
        <begin position="421"/>
        <end position="433"/>
    </location>
</feature>
<feature type="region of interest" description="Disordered" evidence="2">
    <location>
        <begin position="303"/>
        <end position="323"/>
    </location>
</feature>
<dbReference type="PANTHER" id="PTHR37534">
    <property type="entry name" value="TRANSCRIPTIONAL ACTIVATOR PROTEIN UGA3"/>
    <property type="match status" value="1"/>
</dbReference>
<name>A0ABR2Y8W0_9PEZI</name>
<gene>
    <name evidence="4" type="ORF">SCAR479_00116</name>
</gene>
<feature type="compositionally biased region" description="Polar residues" evidence="2">
    <location>
        <begin position="459"/>
        <end position="470"/>
    </location>
</feature>
<keyword evidence="5" id="KW-1185">Reference proteome</keyword>
<keyword evidence="3" id="KW-0732">Signal</keyword>
<evidence type="ECO:0000256" key="2">
    <source>
        <dbReference type="SAM" id="MobiDB-lite"/>
    </source>
</evidence>
<dbReference type="EMBL" id="JARVKM010000001">
    <property type="protein sequence ID" value="KAK9783557.1"/>
    <property type="molecule type" value="Genomic_DNA"/>
</dbReference>
<feature type="chain" id="PRO_5045048195" evidence="3">
    <location>
        <begin position="36"/>
        <end position="918"/>
    </location>
</feature>
<feature type="region of interest" description="Disordered" evidence="2">
    <location>
        <begin position="397"/>
        <end position="477"/>
    </location>
</feature>